<protein>
    <submittedName>
        <fullName evidence="10">Uncharacterized protein</fullName>
    </submittedName>
</protein>
<evidence type="ECO:0000256" key="3">
    <source>
        <dbReference type="ARBA" id="ARBA00022806"/>
    </source>
</evidence>
<dbReference type="AlphaFoldDB" id="A0A8J6CTU6"/>
<evidence type="ECO:0000256" key="1">
    <source>
        <dbReference type="ARBA" id="ARBA00022741"/>
    </source>
</evidence>
<evidence type="ECO:0000256" key="2">
    <source>
        <dbReference type="ARBA" id="ARBA00022801"/>
    </source>
</evidence>
<dbReference type="PANTHER" id="PTHR10887">
    <property type="entry name" value="DNA2/NAM7 HELICASE FAMILY"/>
    <property type="match status" value="1"/>
</dbReference>
<dbReference type="SUPFAM" id="SSF52540">
    <property type="entry name" value="P-loop containing nucleoside triphosphate hydrolases"/>
    <property type="match status" value="1"/>
</dbReference>
<dbReference type="InterPro" id="IPR047187">
    <property type="entry name" value="SF1_C_Upf1"/>
</dbReference>
<feature type="region of interest" description="Disordered" evidence="5">
    <location>
        <begin position="1073"/>
        <end position="1105"/>
    </location>
</feature>
<feature type="compositionally biased region" description="Low complexity" evidence="5">
    <location>
        <begin position="1088"/>
        <end position="1105"/>
    </location>
</feature>
<dbReference type="GO" id="GO:0016787">
    <property type="term" value="F:hydrolase activity"/>
    <property type="evidence" value="ECO:0007669"/>
    <property type="project" value="UniProtKB-KW"/>
</dbReference>
<keyword evidence="2" id="KW-0378">Hydrolase</keyword>
<evidence type="ECO:0000259" key="7">
    <source>
        <dbReference type="Pfam" id="PF13086"/>
    </source>
</evidence>
<evidence type="ECO:0000256" key="6">
    <source>
        <dbReference type="SAM" id="Phobius"/>
    </source>
</evidence>
<dbReference type="OrthoDB" id="6513042at2759"/>
<dbReference type="InterPro" id="IPR045529">
    <property type="entry name" value="DUF6469"/>
</dbReference>
<dbReference type="GO" id="GO:0004386">
    <property type="term" value="F:helicase activity"/>
    <property type="evidence" value="ECO:0007669"/>
    <property type="project" value="UniProtKB-KW"/>
</dbReference>
<keyword evidence="6" id="KW-0812">Transmembrane</keyword>
<evidence type="ECO:0000256" key="4">
    <source>
        <dbReference type="ARBA" id="ARBA00022840"/>
    </source>
</evidence>
<accession>A0A8J6CTU6</accession>
<sequence>MDNIGLGTAASLIDLVFSWSIQDALNPILYKGQFDLTRRSRFVNPTSDPWILDKIKKIPTTFTSTAHYYSSFVSPLVEEIHADLLSAMSRLSRAPSYQLHSIESETNYRAPTDFSYKIVLRKPGKSNQTDVETYKPQAGDLAALTDVKPTRISDLNRPKMPYILAYVQSVDDSKLSVRSSKPIMIEQDMQRNKHIDLFFVFLTNLTTNVRIWNALHPNPILADLPIINKDEKECAVCLSENDSVMIPSIKSYNLNDSQEAAITSCIKTWRCNHQNGHVKLIWGPPGTGKTKTVGLLLLVLLRMKCRAITCAPTLIAVMELASRVMRLVSGTLEYETYGLGDIVLFGSSERMGMDDHENLLHVFLDYRVEMLNKCFSPSTGWNASLSSMIDLLEDPRGQYGRYVTHRELGINQDEMDDALTLEGFIKKRFFQYNEQLKFCVVNLYTHLPTARISLQVVTDMMVALDLLRSIETLLNRYDYGDERLSTATKTCLPVLESLARSFRVPEYIHKFMIKNLCLDNAYLLFCTASSSSKLHTERKQELDLLVIDEASQLKESESTIPFQLPGLRQVVLVGDERQLPAMIRSKISGEAEFGRSMFERLVLLGKKKHLFNVQYRMHPAISSFPNKEFYDGLIMDAPMVKHRSHEKDFLHGNMYGAYSFINIAYGKEQFGHLLSKMNMVEVAVGEELYCVSGEKGEGKRKFERGARQDYRRNSAWDEGSVINELNRRSEGVMMLWRELLNDRVLIRGEARRVVAILTLLAKWCNSNSKFNATKQRVSIGVISPYTAQVHAIEEKLKQTYSGWCCSSDSGFSVRVRSVDGFQGGEEDVLIISTVRSNLNGSVGFLSNRQRANVALTRGRHCLWILGNETTFIKSNSVWTKLVLDAKTRGCFFNAHEDKHLNEAITTTLIELQQFDILLTMDSPLFKHAKWKICFSKDLKKSMSNIKNKEVHKQTIKVMEKLASGWHDDEKKKMIVGDDDGCCFGLLQVSLIGDGELSLVWSVELETVKGNSEWVIQVLKVWDVLPLLDVAKVAQKLHILFAEYTVEKISRCRYRCTEGNLVVPMKWVVEDNPIEGHEDDKSTSGDAHSNLNPNSSSNLNPSSSSNLNPNSNSSSLGFHYAIAIAIIAIIAIFVCTLAYLL</sequence>
<feature type="domain" description="DNA2/NAM7 helicase-like C-terminal" evidence="8">
    <location>
        <begin position="594"/>
        <end position="684"/>
    </location>
</feature>
<evidence type="ECO:0000259" key="8">
    <source>
        <dbReference type="Pfam" id="PF13087"/>
    </source>
</evidence>
<keyword evidence="3" id="KW-0347">Helicase</keyword>
<dbReference type="Pfam" id="PF13086">
    <property type="entry name" value="AAA_11"/>
    <property type="match status" value="1"/>
</dbReference>
<evidence type="ECO:0000313" key="11">
    <source>
        <dbReference type="Proteomes" id="UP000701853"/>
    </source>
</evidence>
<evidence type="ECO:0000259" key="9">
    <source>
        <dbReference type="Pfam" id="PF20073"/>
    </source>
</evidence>
<feature type="transmembrane region" description="Helical" evidence="6">
    <location>
        <begin position="1117"/>
        <end position="1139"/>
    </location>
</feature>
<dbReference type="EMBL" id="JAHUZN010000008">
    <property type="protein sequence ID" value="KAG8487222.1"/>
    <property type="molecule type" value="Genomic_DNA"/>
</dbReference>
<feature type="domain" description="DNA2/NAM7 helicase helicase" evidence="7">
    <location>
        <begin position="253"/>
        <end position="586"/>
    </location>
</feature>
<keyword evidence="6" id="KW-1133">Transmembrane helix</keyword>
<feature type="domain" description="DUF6469" evidence="9">
    <location>
        <begin position="127"/>
        <end position="216"/>
    </location>
</feature>
<keyword evidence="4" id="KW-0067">ATP-binding</keyword>
<dbReference type="GO" id="GO:0005694">
    <property type="term" value="C:chromosome"/>
    <property type="evidence" value="ECO:0007669"/>
    <property type="project" value="UniProtKB-ARBA"/>
</dbReference>
<comment type="caution">
    <text evidence="10">The sequence shown here is derived from an EMBL/GenBank/DDBJ whole genome shotgun (WGS) entry which is preliminary data.</text>
</comment>
<organism evidence="10 11">
    <name type="scientific">Gossypium anomalum</name>
    <dbReference type="NCBI Taxonomy" id="47600"/>
    <lineage>
        <taxon>Eukaryota</taxon>
        <taxon>Viridiplantae</taxon>
        <taxon>Streptophyta</taxon>
        <taxon>Embryophyta</taxon>
        <taxon>Tracheophyta</taxon>
        <taxon>Spermatophyta</taxon>
        <taxon>Magnoliopsida</taxon>
        <taxon>eudicotyledons</taxon>
        <taxon>Gunneridae</taxon>
        <taxon>Pentapetalae</taxon>
        <taxon>rosids</taxon>
        <taxon>malvids</taxon>
        <taxon>Malvales</taxon>
        <taxon>Malvaceae</taxon>
        <taxon>Malvoideae</taxon>
        <taxon>Gossypium</taxon>
    </lineage>
</organism>
<feature type="domain" description="DNA2/NAM7 helicase-like C-terminal" evidence="8">
    <location>
        <begin position="747"/>
        <end position="868"/>
    </location>
</feature>
<dbReference type="GO" id="GO:0005524">
    <property type="term" value="F:ATP binding"/>
    <property type="evidence" value="ECO:0007669"/>
    <property type="project" value="UniProtKB-KW"/>
</dbReference>
<name>A0A8J6CTU6_9ROSI</name>
<evidence type="ECO:0000313" key="10">
    <source>
        <dbReference type="EMBL" id="KAG8487222.1"/>
    </source>
</evidence>
<evidence type="ECO:0000256" key="5">
    <source>
        <dbReference type="SAM" id="MobiDB-lite"/>
    </source>
</evidence>
<dbReference type="PANTHER" id="PTHR10887:SF522">
    <property type="entry name" value="P-LOOP CONTAINING NUCLEOSIDE TRIPHOSPHATE HYDROLASES SUPERFAMILY PROTEIN"/>
    <property type="match status" value="1"/>
</dbReference>
<dbReference type="InterPro" id="IPR041677">
    <property type="entry name" value="DNA2/NAM7_AAA_11"/>
</dbReference>
<keyword evidence="11" id="KW-1185">Reference proteome</keyword>
<keyword evidence="6" id="KW-0472">Membrane</keyword>
<dbReference type="Pfam" id="PF20073">
    <property type="entry name" value="DUF6469"/>
    <property type="match status" value="1"/>
</dbReference>
<keyword evidence="1" id="KW-0547">Nucleotide-binding</keyword>
<dbReference type="CDD" id="cd18808">
    <property type="entry name" value="SF1_C_Upf1"/>
    <property type="match status" value="1"/>
</dbReference>
<dbReference type="InterPro" id="IPR027417">
    <property type="entry name" value="P-loop_NTPase"/>
</dbReference>
<feature type="compositionally biased region" description="Basic and acidic residues" evidence="5">
    <location>
        <begin position="1073"/>
        <end position="1082"/>
    </location>
</feature>
<dbReference type="FunFam" id="3.40.50.300:FF:000326">
    <property type="entry name" value="P-loop containing nucleoside triphosphate hydrolase"/>
    <property type="match status" value="1"/>
</dbReference>
<proteinExistence type="predicted"/>
<dbReference type="Gene3D" id="3.40.50.300">
    <property type="entry name" value="P-loop containing nucleotide triphosphate hydrolases"/>
    <property type="match status" value="3"/>
</dbReference>
<reference evidence="10 11" key="1">
    <citation type="journal article" date="2021" name="bioRxiv">
        <title>The Gossypium anomalum genome as a resource for cotton improvement and evolutionary analysis of hybrid incompatibility.</title>
        <authorList>
            <person name="Grover C.E."/>
            <person name="Yuan D."/>
            <person name="Arick M.A."/>
            <person name="Miller E.R."/>
            <person name="Hu G."/>
            <person name="Peterson D.G."/>
            <person name="Wendel J.F."/>
            <person name="Udall J.A."/>
        </authorList>
    </citation>
    <scope>NUCLEOTIDE SEQUENCE [LARGE SCALE GENOMIC DNA]</scope>
    <source>
        <strain evidence="10">JFW-Udall</strain>
        <tissue evidence="10">Leaf</tissue>
    </source>
</reference>
<dbReference type="InterPro" id="IPR045055">
    <property type="entry name" value="DNA2/NAM7-like"/>
</dbReference>
<dbReference type="Proteomes" id="UP000701853">
    <property type="component" value="Chromosome 8"/>
</dbReference>
<dbReference type="InterPro" id="IPR041679">
    <property type="entry name" value="DNA2/NAM7-like_C"/>
</dbReference>
<dbReference type="Pfam" id="PF13087">
    <property type="entry name" value="AAA_12"/>
    <property type="match status" value="2"/>
</dbReference>
<gene>
    <name evidence="10" type="ORF">CXB51_020573</name>
</gene>